<dbReference type="RefSeq" id="WP_281094493.1">
    <property type="nucleotide sequence ID" value="NZ_JARYZI010000006.1"/>
</dbReference>
<feature type="domain" description="Hemerythrin-like" evidence="4">
    <location>
        <begin position="15"/>
        <end position="127"/>
    </location>
</feature>
<dbReference type="Pfam" id="PF01814">
    <property type="entry name" value="Hemerythrin"/>
    <property type="match status" value="1"/>
</dbReference>
<evidence type="ECO:0000256" key="2">
    <source>
        <dbReference type="ARBA" id="ARBA00022723"/>
    </source>
</evidence>
<accession>A0ABT6NE11</accession>
<dbReference type="PANTHER" id="PTHR37164">
    <property type="entry name" value="BACTERIOHEMERYTHRIN"/>
    <property type="match status" value="1"/>
</dbReference>
<gene>
    <name evidence="5" type="ORF">QE109_10815</name>
</gene>
<organism evidence="5 6">
    <name type="scientific">Fusibacter bizertensis</name>
    <dbReference type="NCBI Taxonomy" id="1488331"/>
    <lineage>
        <taxon>Bacteria</taxon>
        <taxon>Bacillati</taxon>
        <taxon>Bacillota</taxon>
        <taxon>Clostridia</taxon>
        <taxon>Eubacteriales</taxon>
        <taxon>Eubacteriales Family XII. Incertae Sedis</taxon>
        <taxon>Fusibacter</taxon>
    </lineage>
</organism>
<comment type="caution">
    <text evidence="5">The sequence shown here is derived from an EMBL/GenBank/DDBJ whole genome shotgun (WGS) entry which is preliminary data.</text>
</comment>
<sequence>MHIYKWDSTLSTHHTNIDQDNHEIIRKAQHLKNLMADGTDQKKIKEAADRLENMIYNHFEQEEMMQLYSHFSNYEAHKKSHARFLKALNRLIHSIRENPCESEHLESLDALIQDQYFNHIKEYEKEAAKFILQRDFYHN</sequence>
<proteinExistence type="inferred from homology"/>
<comment type="similarity">
    <text evidence="1">Belongs to the hemerythrin family.</text>
</comment>
<dbReference type="EMBL" id="JARYZI010000006">
    <property type="protein sequence ID" value="MDH8678642.1"/>
    <property type="molecule type" value="Genomic_DNA"/>
</dbReference>
<evidence type="ECO:0000313" key="6">
    <source>
        <dbReference type="Proteomes" id="UP001158045"/>
    </source>
</evidence>
<dbReference type="InterPro" id="IPR012827">
    <property type="entry name" value="Hemerythrin_metal-bd"/>
</dbReference>
<protein>
    <submittedName>
        <fullName evidence="5">Hemerythrin domain-containing protein</fullName>
    </submittedName>
</protein>
<dbReference type="PANTHER" id="PTHR37164:SF1">
    <property type="entry name" value="BACTERIOHEMERYTHRIN"/>
    <property type="match status" value="1"/>
</dbReference>
<evidence type="ECO:0000259" key="4">
    <source>
        <dbReference type="Pfam" id="PF01814"/>
    </source>
</evidence>
<evidence type="ECO:0000256" key="1">
    <source>
        <dbReference type="ARBA" id="ARBA00010587"/>
    </source>
</evidence>
<dbReference type="InterPro" id="IPR035938">
    <property type="entry name" value="Hemerythrin-like_sf"/>
</dbReference>
<evidence type="ECO:0000256" key="3">
    <source>
        <dbReference type="ARBA" id="ARBA00023004"/>
    </source>
</evidence>
<name>A0ABT6NE11_9FIRM</name>
<evidence type="ECO:0000313" key="5">
    <source>
        <dbReference type="EMBL" id="MDH8678642.1"/>
    </source>
</evidence>
<dbReference type="Proteomes" id="UP001158045">
    <property type="component" value="Unassembled WGS sequence"/>
</dbReference>
<dbReference type="NCBIfam" id="TIGR02481">
    <property type="entry name" value="hemeryth_dom"/>
    <property type="match status" value="1"/>
</dbReference>
<reference evidence="5 6" key="1">
    <citation type="submission" date="2023-04" db="EMBL/GenBank/DDBJ databases">
        <title>Fusibacter bizertensis strain WBS, isolated from littoral bottom sediments of the Arctic seas - biochemical and genomic analysis.</title>
        <authorList>
            <person name="Brioukhanov A.L."/>
        </authorList>
    </citation>
    <scope>NUCLEOTIDE SEQUENCE [LARGE SCALE GENOMIC DNA]</scope>
    <source>
        <strain evidence="5 6">WBS</strain>
    </source>
</reference>
<dbReference type="Gene3D" id="1.20.120.50">
    <property type="entry name" value="Hemerythrin-like"/>
    <property type="match status" value="1"/>
</dbReference>
<keyword evidence="6" id="KW-1185">Reference proteome</keyword>
<dbReference type="InterPro" id="IPR012312">
    <property type="entry name" value="Hemerythrin-like"/>
</dbReference>
<dbReference type="InterPro" id="IPR050669">
    <property type="entry name" value="Hemerythrin"/>
</dbReference>
<dbReference type="CDD" id="cd12107">
    <property type="entry name" value="Hemerythrin"/>
    <property type="match status" value="1"/>
</dbReference>
<keyword evidence="3" id="KW-0408">Iron</keyword>
<keyword evidence="2" id="KW-0479">Metal-binding</keyword>
<dbReference type="SUPFAM" id="SSF47188">
    <property type="entry name" value="Hemerythrin-like"/>
    <property type="match status" value="1"/>
</dbReference>